<accession>A0A0G0SZG1</accession>
<keyword evidence="1" id="KW-0812">Transmembrane</keyword>
<dbReference type="EMBL" id="LBXZ01000009">
    <property type="protein sequence ID" value="KKR40235.1"/>
    <property type="molecule type" value="Genomic_DNA"/>
</dbReference>
<dbReference type="InterPro" id="IPR045155">
    <property type="entry name" value="Beta-lactam_cat"/>
</dbReference>
<keyword evidence="1" id="KW-1133">Transmembrane helix</keyword>
<dbReference type="Gene3D" id="3.40.710.10">
    <property type="entry name" value="DD-peptidase/beta-lactamase superfamily"/>
    <property type="match status" value="1"/>
</dbReference>
<organism evidence="3 4">
    <name type="scientific">Candidatus Yanofskybacteria bacterium GW2011_GWE2_40_11</name>
    <dbReference type="NCBI Taxonomy" id="1619033"/>
    <lineage>
        <taxon>Bacteria</taxon>
        <taxon>Candidatus Yanofskyibacteriota</taxon>
    </lineage>
</organism>
<dbReference type="Pfam" id="PF13354">
    <property type="entry name" value="Beta-lactamase2"/>
    <property type="match status" value="1"/>
</dbReference>
<dbReference type="SUPFAM" id="SSF56601">
    <property type="entry name" value="beta-lactamase/transpeptidase-like"/>
    <property type="match status" value="1"/>
</dbReference>
<dbReference type="PANTHER" id="PTHR35333">
    <property type="entry name" value="BETA-LACTAMASE"/>
    <property type="match status" value="1"/>
</dbReference>
<name>A0A0G0SZG1_9BACT</name>
<evidence type="ECO:0000313" key="3">
    <source>
        <dbReference type="EMBL" id="KKR40235.1"/>
    </source>
</evidence>
<dbReference type="AlphaFoldDB" id="A0A0G0SZG1"/>
<protein>
    <submittedName>
        <fullName evidence="3">Beta-lactamase class A-like protein</fullName>
    </submittedName>
</protein>
<dbReference type="Proteomes" id="UP000034072">
    <property type="component" value="Unassembled WGS sequence"/>
</dbReference>
<feature type="domain" description="Beta-lactamase class A catalytic" evidence="2">
    <location>
        <begin position="85"/>
        <end position="299"/>
    </location>
</feature>
<dbReference type="GO" id="GO:0046677">
    <property type="term" value="P:response to antibiotic"/>
    <property type="evidence" value="ECO:0007669"/>
    <property type="project" value="InterPro"/>
</dbReference>
<evidence type="ECO:0000259" key="2">
    <source>
        <dbReference type="Pfam" id="PF13354"/>
    </source>
</evidence>
<dbReference type="GO" id="GO:0008800">
    <property type="term" value="F:beta-lactamase activity"/>
    <property type="evidence" value="ECO:0007669"/>
    <property type="project" value="InterPro"/>
</dbReference>
<evidence type="ECO:0000256" key="1">
    <source>
        <dbReference type="SAM" id="Phobius"/>
    </source>
</evidence>
<dbReference type="GO" id="GO:0030655">
    <property type="term" value="P:beta-lactam antibiotic catabolic process"/>
    <property type="evidence" value="ECO:0007669"/>
    <property type="project" value="InterPro"/>
</dbReference>
<proteinExistence type="predicted"/>
<dbReference type="InterPro" id="IPR000871">
    <property type="entry name" value="Beta-lactam_class-A"/>
</dbReference>
<feature type="transmembrane region" description="Helical" evidence="1">
    <location>
        <begin position="5"/>
        <end position="23"/>
    </location>
</feature>
<sequence length="323" mass="36916">MLKTILYKVSYIILGIAVGYFGYPLVTAKVTELKEVRSGNFKFISPLIECESGKELGSDIFSMLKSDLIAHVNAAKKNDPSLRVSLYFRDLQNGPWFGIEEDADYSPASLLKVPIMMAYLKISESKREILDEKLTYNGEYEYDDNIDSTEETIKRGVTYKIEELIKKMVVNSDNRSKDLLKYNLEKEYPEVLAKIYAGLGLEKEYKNMSNNDFVSVKDYASIFRILYNASLLNQDTSERALSILSEVKYDYGIVKGLPEGIASARKFGYRSENVLNESQFHDCGIIYRPDRPYLLCIMTKGRNPESLPEMIEDISKIVYDSQN</sequence>
<gene>
    <name evidence="3" type="ORF">UT75_C0009G0008</name>
</gene>
<reference evidence="3 4" key="1">
    <citation type="journal article" date="2015" name="Nature">
        <title>rRNA introns, odd ribosomes, and small enigmatic genomes across a large radiation of phyla.</title>
        <authorList>
            <person name="Brown C.T."/>
            <person name="Hug L.A."/>
            <person name="Thomas B.C."/>
            <person name="Sharon I."/>
            <person name="Castelle C.J."/>
            <person name="Singh A."/>
            <person name="Wilkins M.J."/>
            <person name="Williams K.H."/>
            <person name="Banfield J.F."/>
        </authorList>
    </citation>
    <scope>NUCLEOTIDE SEQUENCE [LARGE SCALE GENOMIC DNA]</scope>
</reference>
<comment type="caution">
    <text evidence="3">The sequence shown here is derived from an EMBL/GenBank/DDBJ whole genome shotgun (WGS) entry which is preliminary data.</text>
</comment>
<keyword evidence="1" id="KW-0472">Membrane</keyword>
<evidence type="ECO:0000313" key="4">
    <source>
        <dbReference type="Proteomes" id="UP000034072"/>
    </source>
</evidence>
<dbReference type="PANTHER" id="PTHR35333:SF3">
    <property type="entry name" value="BETA-LACTAMASE-TYPE TRANSPEPTIDASE FOLD CONTAINING PROTEIN"/>
    <property type="match status" value="1"/>
</dbReference>
<dbReference type="InterPro" id="IPR012338">
    <property type="entry name" value="Beta-lactam/transpept-like"/>
</dbReference>